<dbReference type="InterPro" id="IPR043519">
    <property type="entry name" value="NT_sf"/>
</dbReference>
<evidence type="ECO:0000313" key="2">
    <source>
        <dbReference type="EMBL" id="AFH40038.1"/>
    </source>
</evidence>
<dbReference type="AlphaFoldDB" id="H9ZUM8"/>
<accession>H9ZUM8</accession>
<dbReference type="PATRIC" id="fig|798128.4.peg.2139"/>
<dbReference type="Pfam" id="PF01909">
    <property type="entry name" value="NTP_transf_2"/>
    <property type="match status" value="1"/>
</dbReference>
<dbReference type="KEGG" id="ttl:TtJL18_2203"/>
<dbReference type="EMBL" id="CP003253">
    <property type="protein sequence ID" value="AFH40038.1"/>
    <property type="molecule type" value="Genomic_DNA"/>
</dbReference>
<dbReference type="PANTHER" id="PTHR43449">
    <property type="entry name" value="NUCLEOTIDYLTRANSFERASE"/>
    <property type="match status" value="1"/>
</dbReference>
<sequence length="110" mass="12366">MGGDELGHLRRILAQAPFPITLALLFGSRARGEALMESDYDLLLVSPAFREMPYLERLLFLHRTLPLRHVDYVALTPEEWASRREELGVVGEAAREGIVLLENPFPPSSP</sequence>
<proteinExistence type="predicted"/>
<reference evidence="2 3" key="1">
    <citation type="journal article" date="2013" name="Genome Announc.">
        <title>Whole Genome Sequencing of Thermus oshimai JL-2 and Thermus thermophilus JL-18, Incomplete Denitrifiers from the United States Great Basin.</title>
        <authorList>
            <person name="Murugapiran S.K."/>
            <person name="Huntemann M."/>
            <person name="Wei C.L."/>
            <person name="Han J."/>
            <person name="Detter J.C."/>
            <person name="Han C.S."/>
            <person name="Erkkila T.H."/>
            <person name="Teshima H."/>
            <person name="Chen A."/>
            <person name="Kyrpides N."/>
            <person name="Mavrommatis K."/>
            <person name="Markowitz V."/>
            <person name="Szeto E."/>
            <person name="Ivanova N."/>
            <person name="Pagani I."/>
            <person name="Lam J."/>
            <person name="McDonald A.I."/>
            <person name="Dodsworth J.A."/>
            <person name="Pati A."/>
            <person name="Goodwin L."/>
            <person name="Peters L."/>
            <person name="Pitluck S."/>
            <person name="Woyke T."/>
            <person name="Hedlund B.P."/>
        </authorList>
    </citation>
    <scope>NUCLEOTIDE SEQUENCE [LARGE SCALE GENOMIC DNA]</scope>
    <source>
        <strain evidence="2 3">JL-18</strain>
        <plasmid evidence="2 3">pTTJL1801</plasmid>
    </source>
</reference>
<dbReference type="RefSeq" id="WP_014630514.1">
    <property type="nucleotide sequence ID" value="NC_017588.1"/>
</dbReference>
<dbReference type="InterPro" id="IPR002934">
    <property type="entry name" value="Polymerase_NTP_transf_dom"/>
</dbReference>
<dbReference type="Gene3D" id="3.30.460.10">
    <property type="entry name" value="Beta Polymerase, domain 2"/>
    <property type="match status" value="1"/>
</dbReference>
<gene>
    <name evidence="2" type="ORF">TtJL18_2203</name>
</gene>
<feature type="domain" description="Polymerase nucleotidyl transferase" evidence="1">
    <location>
        <begin position="18"/>
        <end position="82"/>
    </location>
</feature>
<dbReference type="CDD" id="cd05403">
    <property type="entry name" value="NT_KNTase_like"/>
    <property type="match status" value="1"/>
</dbReference>
<dbReference type="GO" id="GO:0016779">
    <property type="term" value="F:nucleotidyltransferase activity"/>
    <property type="evidence" value="ECO:0007669"/>
    <property type="project" value="InterPro"/>
</dbReference>
<keyword evidence="2" id="KW-0614">Plasmid</keyword>
<evidence type="ECO:0000259" key="1">
    <source>
        <dbReference type="Pfam" id="PF01909"/>
    </source>
</evidence>
<dbReference type="PANTHER" id="PTHR43449:SF1">
    <property type="entry name" value="POLYMERASE BETA NUCLEOTIDYLTRANSFERASE DOMAIN-CONTAINING PROTEIN"/>
    <property type="match status" value="1"/>
</dbReference>
<keyword evidence="2" id="KW-0808">Transferase</keyword>
<protein>
    <submittedName>
        <fullName evidence="2">Putative nucleotidyltransferase</fullName>
    </submittedName>
</protein>
<dbReference type="SUPFAM" id="SSF81301">
    <property type="entry name" value="Nucleotidyltransferase"/>
    <property type="match status" value="1"/>
</dbReference>
<dbReference type="HOGENOM" id="CLU_2169901_0_0_0"/>
<evidence type="ECO:0000313" key="3">
    <source>
        <dbReference type="Proteomes" id="UP000007388"/>
    </source>
</evidence>
<name>H9ZUM8_THETH</name>
<organism evidence="2 3">
    <name type="scientific">Thermus thermophilus JL-18</name>
    <dbReference type="NCBI Taxonomy" id="798128"/>
    <lineage>
        <taxon>Bacteria</taxon>
        <taxon>Thermotogati</taxon>
        <taxon>Deinococcota</taxon>
        <taxon>Deinococci</taxon>
        <taxon>Thermales</taxon>
        <taxon>Thermaceae</taxon>
        <taxon>Thermus</taxon>
    </lineage>
</organism>
<dbReference type="Proteomes" id="UP000007388">
    <property type="component" value="Plasmid pTTJL1801"/>
</dbReference>
<geneLocation type="plasmid" evidence="2 3">
    <name>pTTJL1801</name>
</geneLocation>